<organism evidence="2">
    <name type="scientific">marine sediment metagenome</name>
    <dbReference type="NCBI Taxonomy" id="412755"/>
    <lineage>
        <taxon>unclassified sequences</taxon>
        <taxon>metagenomes</taxon>
        <taxon>ecological metagenomes</taxon>
    </lineage>
</organism>
<evidence type="ECO:0000256" key="1">
    <source>
        <dbReference type="SAM" id="MobiDB-lite"/>
    </source>
</evidence>
<gene>
    <name evidence="2" type="ORF">LCGC14_2051050</name>
</gene>
<protein>
    <submittedName>
        <fullName evidence="2">Uncharacterized protein</fullName>
    </submittedName>
</protein>
<sequence>MKQCTKCKGKKEPSEFYKDKRCKDGLKCWCKECLHKYRQSEPGKEVRQKYRQSGAGRESSRRSNQKRRLLHPEKAKANDAVRSMVRAGKITQPFLCERCFKECKPEAHHPDYTKPMEIEWLCRPCHIETHKEKLCQL</sequence>
<proteinExistence type="predicted"/>
<comment type="caution">
    <text evidence="2">The sequence shown here is derived from an EMBL/GenBank/DDBJ whole genome shotgun (WGS) entry which is preliminary data.</text>
</comment>
<evidence type="ECO:0000313" key="2">
    <source>
        <dbReference type="EMBL" id="KKL75825.1"/>
    </source>
</evidence>
<reference evidence="2" key="1">
    <citation type="journal article" date="2015" name="Nature">
        <title>Complex archaea that bridge the gap between prokaryotes and eukaryotes.</title>
        <authorList>
            <person name="Spang A."/>
            <person name="Saw J.H."/>
            <person name="Jorgensen S.L."/>
            <person name="Zaremba-Niedzwiedzka K."/>
            <person name="Martijn J."/>
            <person name="Lind A.E."/>
            <person name="van Eijk R."/>
            <person name="Schleper C."/>
            <person name="Guy L."/>
            <person name="Ettema T.J."/>
        </authorList>
    </citation>
    <scope>NUCLEOTIDE SEQUENCE</scope>
</reference>
<name>A0A0F9H2I7_9ZZZZ</name>
<feature type="region of interest" description="Disordered" evidence="1">
    <location>
        <begin position="40"/>
        <end position="77"/>
    </location>
</feature>
<dbReference type="EMBL" id="LAZR01024239">
    <property type="protein sequence ID" value="KKL75825.1"/>
    <property type="molecule type" value="Genomic_DNA"/>
</dbReference>
<accession>A0A0F9H2I7</accession>
<dbReference type="AlphaFoldDB" id="A0A0F9H2I7"/>